<keyword evidence="1" id="KW-0472">Membrane</keyword>
<dbReference type="EMBL" id="JACLYY010000010">
    <property type="protein sequence ID" value="MBM6738541.1"/>
    <property type="molecule type" value="Genomic_DNA"/>
</dbReference>
<feature type="transmembrane region" description="Helical" evidence="1">
    <location>
        <begin position="153"/>
        <end position="174"/>
    </location>
</feature>
<proteinExistence type="predicted"/>
<evidence type="ECO:0000313" key="3">
    <source>
        <dbReference type="EMBL" id="MBM6738541.1"/>
    </source>
</evidence>
<dbReference type="InterPro" id="IPR053150">
    <property type="entry name" value="Teicoplanin_resist-assoc"/>
</dbReference>
<dbReference type="PANTHER" id="PTHR36834">
    <property type="entry name" value="MEMBRANE PROTEIN-RELATED"/>
    <property type="match status" value="1"/>
</dbReference>
<dbReference type="RefSeq" id="WP_205156112.1">
    <property type="nucleotide sequence ID" value="NZ_JACLYY010000010.1"/>
</dbReference>
<evidence type="ECO:0000259" key="2">
    <source>
        <dbReference type="Pfam" id="PF04892"/>
    </source>
</evidence>
<reference evidence="3 4" key="1">
    <citation type="journal article" date="2021" name="Sci. Rep.">
        <title>The distribution of antibiotic resistance genes in chicken gut microbiota commensals.</title>
        <authorList>
            <person name="Juricova H."/>
            <person name="Matiasovicova J."/>
            <person name="Kubasova T."/>
            <person name="Cejkova D."/>
            <person name="Rychlik I."/>
        </authorList>
    </citation>
    <scope>NUCLEOTIDE SEQUENCE [LARGE SCALE GENOMIC DNA]</scope>
    <source>
        <strain evidence="3 4">An773</strain>
    </source>
</reference>
<feature type="domain" description="VanZ-like" evidence="2">
    <location>
        <begin position="53"/>
        <end position="169"/>
    </location>
</feature>
<dbReference type="Proteomes" id="UP000716906">
    <property type="component" value="Unassembled WGS sequence"/>
</dbReference>
<accession>A0ABS2EA74</accession>
<evidence type="ECO:0000313" key="4">
    <source>
        <dbReference type="Proteomes" id="UP000716906"/>
    </source>
</evidence>
<dbReference type="PANTHER" id="PTHR36834:SF1">
    <property type="entry name" value="INTEGRAL MEMBRANE PROTEIN"/>
    <property type="match status" value="1"/>
</dbReference>
<feature type="transmembrane region" description="Helical" evidence="1">
    <location>
        <begin position="20"/>
        <end position="38"/>
    </location>
</feature>
<dbReference type="InterPro" id="IPR006976">
    <property type="entry name" value="VanZ-like"/>
</dbReference>
<organism evidence="3 4">
    <name type="scientific">Faecalicatena fissicatena</name>
    <dbReference type="NCBI Taxonomy" id="290055"/>
    <lineage>
        <taxon>Bacteria</taxon>
        <taxon>Bacillati</taxon>
        <taxon>Bacillota</taxon>
        <taxon>Clostridia</taxon>
        <taxon>Lachnospirales</taxon>
        <taxon>Lachnospiraceae</taxon>
        <taxon>Faecalicatena</taxon>
    </lineage>
</organism>
<feature type="transmembrane region" description="Helical" evidence="1">
    <location>
        <begin position="99"/>
        <end position="116"/>
    </location>
</feature>
<evidence type="ECO:0000256" key="1">
    <source>
        <dbReference type="SAM" id="Phobius"/>
    </source>
</evidence>
<comment type="caution">
    <text evidence="3">The sequence shown here is derived from an EMBL/GenBank/DDBJ whole genome shotgun (WGS) entry which is preliminary data.</text>
</comment>
<protein>
    <submittedName>
        <fullName evidence="3">VanZ family protein</fullName>
    </submittedName>
</protein>
<feature type="transmembrane region" description="Helical" evidence="1">
    <location>
        <begin position="44"/>
        <end position="66"/>
    </location>
</feature>
<keyword evidence="4" id="KW-1185">Reference proteome</keyword>
<dbReference type="Pfam" id="PF04892">
    <property type="entry name" value="VanZ"/>
    <property type="match status" value="1"/>
</dbReference>
<name>A0ABS2EA74_9FIRM</name>
<gene>
    <name evidence="3" type="ORF">H7U36_10595</name>
</gene>
<keyword evidence="1" id="KW-1133">Transmembrane helix</keyword>
<sequence length="190" mass="22006">MDIYQIIETHNRPWTEREMLAFSVIVVITVLVLAWLVYQKKIGLRQAVAGLFLLLFAGIVYGSTVFTRSVTEYQYKLVPLWSWYEVFVRHSREMLKENILNMLLLLPAGFLLPFVLDRKTGWKEGFFAGGLMSASIECMQFVFKRGLFEWDDILHNSIGCMAGCLLGNILFELWEKRRGKGRMGKNGKQK</sequence>
<keyword evidence="1" id="KW-0812">Transmembrane</keyword>